<name>A0A7G1HWL3_9BACT</name>
<dbReference type="GO" id="GO:0016989">
    <property type="term" value="F:sigma factor antagonist activity"/>
    <property type="evidence" value="ECO:0007669"/>
    <property type="project" value="TreeGrafter"/>
</dbReference>
<dbReference type="FunFam" id="2.60.120.1440:FF:000001">
    <property type="entry name" value="Putative anti-sigma factor"/>
    <property type="match status" value="1"/>
</dbReference>
<dbReference type="PANTHER" id="PTHR30273">
    <property type="entry name" value="PERIPLASMIC SIGNAL SENSOR AND SIGMA FACTOR ACTIVATOR FECR-RELATED"/>
    <property type="match status" value="1"/>
</dbReference>
<dbReference type="EMBL" id="AP023322">
    <property type="protein sequence ID" value="BCI62578.1"/>
    <property type="molecule type" value="Genomic_DNA"/>
</dbReference>
<keyword evidence="1" id="KW-1133">Transmembrane helix</keyword>
<proteinExistence type="predicted"/>
<feature type="transmembrane region" description="Helical" evidence="1">
    <location>
        <begin position="86"/>
        <end position="108"/>
    </location>
</feature>
<evidence type="ECO:0000259" key="2">
    <source>
        <dbReference type="Pfam" id="PF04773"/>
    </source>
</evidence>
<dbReference type="RefSeq" id="WP_200755636.1">
    <property type="nucleotide sequence ID" value="NZ_AP023322.1"/>
</dbReference>
<keyword evidence="1" id="KW-0812">Transmembrane</keyword>
<dbReference type="InterPro" id="IPR006860">
    <property type="entry name" value="FecR"/>
</dbReference>
<dbReference type="Gene3D" id="3.55.50.30">
    <property type="match status" value="1"/>
</dbReference>
<protein>
    <submittedName>
        <fullName evidence="4">Anti-sigma factor</fullName>
    </submittedName>
</protein>
<evidence type="ECO:0000313" key="4">
    <source>
        <dbReference type="EMBL" id="BCI62578.1"/>
    </source>
</evidence>
<sequence>MKKTGKYTIEDFIFNQELVDLVKKGDQAGIDLFLSKFPDAKDLISDAVVLLRNLKIKEDSVPEEQVEEDLLRLQALLHKDKQRHIVWYKWSAAAVIFILISLSCLYYFSQSFWSERDSMFAMLDSLDTHVETVHIIAGDVKAEIGDNAMIRQTAVGDIVVGHNEKLKSDDIKSEVMQLVVPYGKHSKIRFSDGTVVWANSGTKLIYPKQFEADKREIYLDGEIYLEVAKDEERPFRVISKKVSVEVLGTKFNVNAYNTKSDGSVVLVEGSVKVVSEKDESLLKPNQGFFYEPIGSEVRDVDVYPYICWKDGIMELEEEESLQNILDVLSEYYHVSIKCDCDVSNEIYKGKINIDGSLEEVLYNLSQSTAFTYTKKGDSIYISCK</sequence>
<evidence type="ECO:0000259" key="3">
    <source>
        <dbReference type="Pfam" id="PF16344"/>
    </source>
</evidence>
<keyword evidence="5" id="KW-1185">Reference proteome</keyword>
<dbReference type="KEGG" id="copr:Cop2CBH44_09310"/>
<feature type="domain" description="FecR protein" evidence="2">
    <location>
        <begin position="182"/>
        <end position="272"/>
    </location>
</feature>
<keyword evidence="1" id="KW-0472">Membrane</keyword>
<dbReference type="AlphaFoldDB" id="A0A7G1HWL3"/>
<dbReference type="Gene3D" id="2.60.120.1440">
    <property type="match status" value="1"/>
</dbReference>
<dbReference type="Pfam" id="PF16344">
    <property type="entry name" value="FecR_C"/>
    <property type="match status" value="1"/>
</dbReference>
<dbReference type="InterPro" id="IPR032508">
    <property type="entry name" value="FecR_C"/>
</dbReference>
<accession>A0A7G1HWL3</accession>
<dbReference type="Proteomes" id="UP000594042">
    <property type="component" value="Chromosome"/>
</dbReference>
<gene>
    <name evidence="4" type="ORF">Cop2CBH44_09310</name>
</gene>
<dbReference type="InterPro" id="IPR012373">
    <property type="entry name" value="Ferrdict_sens_TM"/>
</dbReference>
<feature type="domain" description="Protein FecR C-terminal" evidence="3">
    <location>
        <begin position="318"/>
        <end position="381"/>
    </location>
</feature>
<evidence type="ECO:0000313" key="5">
    <source>
        <dbReference type="Proteomes" id="UP000594042"/>
    </source>
</evidence>
<dbReference type="Pfam" id="PF04773">
    <property type="entry name" value="FecR"/>
    <property type="match status" value="1"/>
</dbReference>
<organism evidence="4 5">
    <name type="scientific">Coprobacter secundus subsp. similis</name>
    <dbReference type="NCBI Taxonomy" id="2751153"/>
    <lineage>
        <taxon>Bacteria</taxon>
        <taxon>Pseudomonadati</taxon>
        <taxon>Bacteroidota</taxon>
        <taxon>Bacteroidia</taxon>
        <taxon>Bacteroidales</taxon>
        <taxon>Barnesiellaceae</taxon>
        <taxon>Coprobacter</taxon>
    </lineage>
</organism>
<reference evidence="5" key="1">
    <citation type="submission" date="2020-07" db="EMBL/GenBank/DDBJ databases">
        <title>Complete genome sequencing of Coprobacter sp. strain 2CBH44.</title>
        <authorList>
            <person name="Sakamoto M."/>
            <person name="Murakami T."/>
            <person name="Mori H."/>
        </authorList>
    </citation>
    <scope>NUCLEOTIDE SEQUENCE [LARGE SCALE GENOMIC DNA]</scope>
    <source>
        <strain evidence="5">2CBH44</strain>
    </source>
</reference>
<dbReference type="PANTHER" id="PTHR30273:SF2">
    <property type="entry name" value="PROTEIN FECR"/>
    <property type="match status" value="1"/>
</dbReference>
<evidence type="ECO:0000256" key="1">
    <source>
        <dbReference type="SAM" id="Phobius"/>
    </source>
</evidence>